<sequence length="226" mass="25980">MFEDEVIKIPEMQRGFVWNQVQASKLIESIIMGLPLPSIFLVAVEEDKRKKFLVIDGLQRITTIHSFMFNKRLPNSIKTSGFSLKGVNSRFNNKVYSDLEDMGLIDNFKYNTINVIEFKQSAPYNESAMFSIFERLNSGGTSLLSQQIRNSIFYGNFNTKLNSFSKTYISKYFSQAANLSLNNSELVLRAIAIYDLLKEEDILEKQFLGSIVYKNLLNETDLHPKI</sequence>
<evidence type="ECO:0000313" key="2">
    <source>
        <dbReference type="EMBL" id="PCS06858.1"/>
    </source>
</evidence>
<dbReference type="InterPro" id="IPR004919">
    <property type="entry name" value="GmrSD_N"/>
</dbReference>
<name>A0A2A5S0D3_9LACT</name>
<protein>
    <recommendedName>
        <fullName evidence="1">GmrSD restriction endonucleases N-terminal domain-containing protein</fullName>
    </recommendedName>
</protein>
<gene>
    <name evidence="2" type="ORF">RU86_GL002301</name>
</gene>
<dbReference type="PANTHER" id="PTHR39639">
    <property type="entry name" value="CHROMOSOME 16, WHOLE GENOME SHOTGUN SEQUENCE"/>
    <property type="match status" value="1"/>
</dbReference>
<evidence type="ECO:0000259" key="1">
    <source>
        <dbReference type="Pfam" id="PF03235"/>
    </source>
</evidence>
<evidence type="ECO:0000313" key="3">
    <source>
        <dbReference type="Proteomes" id="UP000218282"/>
    </source>
</evidence>
<dbReference type="RefSeq" id="WP_096814466.1">
    <property type="nucleotide sequence ID" value="NZ_JXJW01000009.1"/>
</dbReference>
<comment type="caution">
    <text evidence="2">The sequence shown here is derived from an EMBL/GenBank/DDBJ whole genome shotgun (WGS) entry which is preliminary data.</text>
</comment>
<dbReference type="EMBL" id="JXJW01000009">
    <property type="protein sequence ID" value="PCS06858.1"/>
    <property type="molecule type" value="Genomic_DNA"/>
</dbReference>
<dbReference type="PANTHER" id="PTHR39639:SF1">
    <property type="entry name" value="DUF262 DOMAIN-CONTAINING PROTEIN"/>
    <property type="match status" value="1"/>
</dbReference>
<dbReference type="Proteomes" id="UP000218282">
    <property type="component" value="Unassembled WGS sequence"/>
</dbReference>
<feature type="domain" description="GmrSD restriction endonucleases N-terminal" evidence="1">
    <location>
        <begin position="6"/>
        <end position="153"/>
    </location>
</feature>
<organism evidence="2 3">
    <name type="scientific">Pseudolactococcus piscium</name>
    <dbReference type="NCBI Taxonomy" id="1364"/>
    <lineage>
        <taxon>Bacteria</taxon>
        <taxon>Bacillati</taxon>
        <taxon>Bacillota</taxon>
        <taxon>Bacilli</taxon>
        <taxon>Lactobacillales</taxon>
        <taxon>Streptococcaceae</taxon>
        <taxon>Pseudolactococcus</taxon>
    </lineage>
</organism>
<keyword evidence="3" id="KW-1185">Reference proteome</keyword>
<dbReference type="Pfam" id="PF03235">
    <property type="entry name" value="GmrSD_N"/>
    <property type="match status" value="1"/>
</dbReference>
<dbReference type="AlphaFoldDB" id="A0A2A5S0D3"/>
<accession>A0A2A5S0D3</accession>
<proteinExistence type="predicted"/>
<reference evidence="2 3" key="1">
    <citation type="submission" date="2014-12" db="EMBL/GenBank/DDBJ databases">
        <title>Draft genome sequences of 10 type strains of Lactococcus.</title>
        <authorList>
            <person name="Sun Z."/>
            <person name="Zhong Z."/>
            <person name="Liu W."/>
            <person name="Zhang W."/>
            <person name="Zhang H."/>
        </authorList>
    </citation>
    <scope>NUCLEOTIDE SEQUENCE [LARGE SCALE GENOMIC DNA]</scope>
    <source>
        <strain evidence="2 3">DSM 6634</strain>
    </source>
</reference>